<comment type="caution">
    <text evidence="3">The sequence shown here is derived from an EMBL/GenBank/DDBJ whole genome shotgun (WGS) entry which is preliminary data.</text>
</comment>
<dbReference type="RefSeq" id="WP_111644918.1">
    <property type="nucleotide sequence ID" value="NZ_QLMH01000005.1"/>
</dbReference>
<organism evidence="3 4">
    <name type="scientific">Paranoxybacillus vitaminiphilus</name>
    <dbReference type="NCBI Taxonomy" id="581036"/>
    <lineage>
        <taxon>Bacteria</taxon>
        <taxon>Bacillati</taxon>
        <taxon>Bacillota</taxon>
        <taxon>Bacilli</taxon>
        <taxon>Bacillales</taxon>
        <taxon>Anoxybacillaceae</taxon>
        <taxon>Paranoxybacillus</taxon>
    </lineage>
</organism>
<keyword evidence="1" id="KW-0175">Coiled coil</keyword>
<reference evidence="3 4" key="1">
    <citation type="submission" date="2018-06" db="EMBL/GenBank/DDBJ databases">
        <title>Genomic Encyclopedia of Type Strains, Phase III (KMG-III): the genomes of soil and plant-associated and newly described type strains.</title>
        <authorList>
            <person name="Whitman W."/>
        </authorList>
    </citation>
    <scope>NUCLEOTIDE SEQUENCE [LARGE SCALE GENOMIC DNA]</scope>
    <source>
        <strain evidence="3 4">CGMCC 1.8979</strain>
    </source>
</reference>
<dbReference type="SUPFAM" id="SSF56954">
    <property type="entry name" value="Outer membrane efflux proteins (OEP)"/>
    <property type="match status" value="2"/>
</dbReference>
<evidence type="ECO:0000313" key="4">
    <source>
        <dbReference type="Proteomes" id="UP000248555"/>
    </source>
</evidence>
<dbReference type="EMBL" id="QLMH01000005">
    <property type="protein sequence ID" value="RAK19860.1"/>
    <property type="molecule type" value="Genomic_DNA"/>
</dbReference>
<gene>
    <name evidence="3" type="ORF">B0I26_10542</name>
</gene>
<sequence length="422" mass="48001">MKKITALLCTAVIAGMPFTTVALASGDNDANQAEEVQNEQGSTSEDVQNEDVKILTLDDVVKRALDNDQNLVVLQYELEALKNQTLDAVDDMRDTQKDIRDLEKKLDKLKDERDRLTGLERLANGQERVAISDALELLDDKITALETAIKQLESGQFQLNLQAEEVKEGISLKLTSTYVNLLNLQKQMNFTQKAIQTAINEVKKAEKLYQYGAGSKEAVDQAKRQQVDLEKQLEQLQKNYYYNLANLSFDININYNPDLYLTPVDMEIASITKIEDYDSVIEGTFQMKRAKDNLELAKYHRDVAYEDEDASEFLKAEKDYKVKAAEETINKLYKELTTKIDALNHNADLAELNYEEAVRKLENVKTDLANLEKRYNAGVVSKYDYEKAKLQLEQALLNVELAKAARFLVQQSIEALEKGYIQ</sequence>
<dbReference type="Gene3D" id="1.20.1600.10">
    <property type="entry name" value="Outer membrane efflux proteins (OEP)"/>
    <property type="match status" value="1"/>
</dbReference>
<protein>
    <submittedName>
        <fullName evidence="3">Outer membrane protein TolC</fullName>
    </submittedName>
</protein>
<feature type="chain" id="PRO_5016446274" evidence="2">
    <location>
        <begin position="25"/>
        <end position="422"/>
    </location>
</feature>
<keyword evidence="2" id="KW-0732">Signal</keyword>
<evidence type="ECO:0000256" key="1">
    <source>
        <dbReference type="SAM" id="Coils"/>
    </source>
</evidence>
<keyword evidence="4" id="KW-1185">Reference proteome</keyword>
<dbReference type="GO" id="GO:0015562">
    <property type="term" value="F:efflux transmembrane transporter activity"/>
    <property type="evidence" value="ECO:0007669"/>
    <property type="project" value="InterPro"/>
</dbReference>
<name>A0A327YFQ2_9BACL</name>
<feature type="signal peptide" evidence="2">
    <location>
        <begin position="1"/>
        <end position="24"/>
    </location>
</feature>
<accession>A0A327YFQ2</accession>
<evidence type="ECO:0000313" key="3">
    <source>
        <dbReference type="EMBL" id="RAK19860.1"/>
    </source>
</evidence>
<dbReference type="OrthoDB" id="2850700at2"/>
<dbReference type="AlphaFoldDB" id="A0A327YFQ2"/>
<proteinExistence type="predicted"/>
<evidence type="ECO:0000256" key="2">
    <source>
        <dbReference type="SAM" id="SignalP"/>
    </source>
</evidence>
<feature type="coiled-coil region" evidence="1">
    <location>
        <begin position="92"/>
        <end position="155"/>
    </location>
</feature>
<feature type="coiled-coil region" evidence="1">
    <location>
        <begin position="333"/>
        <end position="405"/>
    </location>
</feature>
<feature type="coiled-coil region" evidence="1">
    <location>
        <begin position="181"/>
        <end position="239"/>
    </location>
</feature>
<dbReference type="Proteomes" id="UP000248555">
    <property type="component" value="Unassembled WGS sequence"/>
</dbReference>